<feature type="compositionally biased region" description="Low complexity" evidence="1">
    <location>
        <begin position="243"/>
        <end position="274"/>
    </location>
</feature>
<proteinExistence type="predicted"/>
<name>M2P6L8_CERS8</name>
<feature type="region of interest" description="Disordered" evidence="1">
    <location>
        <begin position="55"/>
        <end position="108"/>
    </location>
</feature>
<keyword evidence="3" id="KW-1185">Reference proteome</keyword>
<dbReference type="EMBL" id="KB445828">
    <property type="protein sequence ID" value="EMD30924.1"/>
    <property type="molecule type" value="Genomic_DNA"/>
</dbReference>
<evidence type="ECO:0000256" key="1">
    <source>
        <dbReference type="SAM" id="MobiDB-lite"/>
    </source>
</evidence>
<dbReference type="Proteomes" id="UP000016930">
    <property type="component" value="Unassembled WGS sequence"/>
</dbReference>
<organism evidence="2 3">
    <name type="scientific">Ceriporiopsis subvermispora (strain B)</name>
    <name type="common">White-rot fungus</name>
    <name type="synonym">Gelatoporia subvermispora</name>
    <dbReference type="NCBI Taxonomy" id="914234"/>
    <lineage>
        <taxon>Eukaryota</taxon>
        <taxon>Fungi</taxon>
        <taxon>Dikarya</taxon>
        <taxon>Basidiomycota</taxon>
        <taxon>Agaricomycotina</taxon>
        <taxon>Agaricomycetes</taxon>
        <taxon>Polyporales</taxon>
        <taxon>Gelatoporiaceae</taxon>
        <taxon>Gelatoporia</taxon>
    </lineage>
</organism>
<feature type="region of interest" description="Disordered" evidence="1">
    <location>
        <begin position="237"/>
        <end position="377"/>
    </location>
</feature>
<dbReference type="AlphaFoldDB" id="M2P6L8"/>
<feature type="compositionally biased region" description="Acidic residues" evidence="1">
    <location>
        <begin position="122"/>
        <end position="137"/>
    </location>
</feature>
<feature type="compositionally biased region" description="Basic and acidic residues" evidence="1">
    <location>
        <begin position="460"/>
        <end position="471"/>
    </location>
</feature>
<reference evidence="2 3" key="1">
    <citation type="journal article" date="2012" name="Proc. Natl. Acad. Sci. U.S.A.">
        <title>Comparative genomics of Ceriporiopsis subvermispora and Phanerochaete chrysosporium provide insight into selective ligninolysis.</title>
        <authorList>
            <person name="Fernandez-Fueyo E."/>
            <person name="Ruiz-Duenas F.J."/>
            <person name="Ferreira P."/>
            <person name="Floudas D."/>
            <person name="Hibbett D.S."/>
            <person name="Canessa P."/>
            <person name="Larrondo L.F."/>
            <person name="James T.Y."/>
            <person name="Seelenfreund D."/>
            <person name="Lobos S."/>
            <person name="Polanco R."/>
            <person name="Tello M."/>
            <person name="Honda Y."/>
            <person name="Watanabe T."/>
            <person name="Watanabe T."/>
            <person name="Ryu J.S."/>
            <person name="Kubicek C.P."/>
            <person name="Schmoll M."/>
            <person name="Gaskell J."/>
            <person name="Hammel K.E."/>
            <person name="St John F.J."/>
            <person name="Vanden Wymelenberg A."/>
            <person name="Sabat G."/>
            <person name="Splinter BonDurant S."/>
            <person name="Syed K."/>
            <person name="Yadav J.S."/>
            <person name="Doddapaneni H."/>
            <person name="Subramanian V."/>
            <person name="Lavin J.L."/>
            <person name="Oguiza J.A."/>
            <person name="Perez G."/>
            <person name="Pisabarro A.G."/>
            <person name="Ramirez L."/>
            <person name="Santoyo F."/>
            <person name="Master E."/>
            <person name="Coutinho P.M."/>
            <person name="Henrissat B."/>
            <person name="Lombard V."/>
            <person name="Magnuson J.K."/>
            <person name="Kuees U."/>
            <person name="Hori C."/>
            <person name="Igarashi K."/>
            <person name="Samejima M."/>
            <person name="Held B.W."/>
            <person name="Barry K.W."/>
            <person name="LaButti K.M."/>
            <person name="Lapidus A."/>
            <person name="Lindquist E.A."/>
            <person name="Lucas S.M."/>
            <person name="Riley R."/>
            <person name="Salamov A.A."/>
            <person name="Hoffmeister D."/>
            <person name="Schwenk D."/>
            <person name="Hadar Y."/>
            <person name="Yarden O."/>
            <person name="de Vries R.P."/>
            <person name="Wiebenga A."/>
            <person name="Stenlid J."/>
            <person name="Eastwood D."/>
            <person name="Grigoriev I.V."/>
            <person name="Berka R.M."/>
            <person name="Blanchette R.A."/>
            <person name="Kersten P."/>
            <person name="Martinez A.T."/>
            <person name="Vicuna R."/>
            <person name="Cullen D."/>
        </authorList>
    </citation>
    <scope>NUCLEOTIDE SEQUENCE [LARGE SCALE GENOMIC DNA]</scope>
    <source>
        <strain evidence="2 3">B</strain>
    </source>
</reference>
<feature type="compositionally biased region" description="Polar residues" evidence="1">
    <location>
        <begin position="320"/>
        <end position="335"/>
    </location>
</feature>
<feature type="region of interest" description="Disordered" evidence="1">
    <location>
        <begin position="438"/>
        <end position="509"/>
    </location>
</feature>
<evidence type="ECO:0000313" key="3">
    <source>
        <dbReference type="Proteomes" id="UP000016930"/>
    </source>
</evidence>
<evidence type="ECO:0000313" key="2">
    <source>
        <dbReference type="EMBL" id="EMD30924.1"/>
    </source>
</evidence>
<feature type="compositionally biased region" description="Basic and acidic residues" evidence="1">
    <location>
        <begin position="654"/>
        <end position="670"/>
    </location>
</feature>
<feature type="region of interest" description="Disordered" evidence="1">
    <location>
        <begin position="643"/>
        <end position="678"/>
    </location>
</feature>
<feature type="compositionally biased region" description="Basic and acidic residues" evidence="1">
    <location>
        <begin position="138"/>
        <end position="164"/>
    </location>
</feature>
<feature type="compositionally biased region" description="Acidic residues" evidence="1">
    <location>
        <begin position="644"/>
        <end position="653"/>
    </location>
</feature>
<feature type="region of interest" description="Disordered" evidence="1">
    <location>
        <begin position="122"/>
        <end position="188"/>
    </location>
</feature>
<sequence>MGRRGGGIRDRLDQQIDRVVEDAVKCLFGSHVLSILDSDADAAAVPNASHYPRFQVKSKPAAKGKGKAVAAKKNTGKGRSTSAGKKKADTQDVDEAEGNASSALSEVPSDVEVLQVVDVETDENDVLAEPGADEASESELKKKKDKPSKTALREKIQAMRKEVPPTDVIAQTPKPGGSRVPANTGGNSSATLSIIMRLVLTETVLYYHNILTSFRDLATPRYFDDFTDKVDNAAWNLRKPTGSRSQSSRTSTATSGTVTSSITASSATSTNSRASAKRTSRGQAKPPPPPSVVDEGESGCEVQAPAKKIKPAPSQDRQTHLSQKSRNSAQVNGTQARPKAPVSNISNTSARLPRVLDDDPPISTGSKPRRRLRISPPAARRLARTLHSRCPRFLQKLLLAPEVASIAEEDEDIDMDQEVPLRRPQQSKGVCIAFDSDDDMEDHQEQPRQNKGARISFGHDGIEDSHQERPMKNKGVRISFNNEDNVEDEHRPKYDFEEPQNPVTGHDYPNIVGYVSPYISRPKPYKLHKTTDPLNDLEEEVERQAAASSPIKRGSRVPATALLDFDDSSEEQDQAEEELVGNLRDYEESQDPNAFDYDDVQAEEEFVGNLRDYEGSQDPNAFDYDDVDMSQVADAWDGAFAPERDEEGEEEEERQWQEEQQRQRQQRKNEEEEEEEEEMMTERVYTKHLPHWIHGRKGVSWKMFTATYEKWVGCTSNPFDIDAALALEAMQDIYDYIYGHKHPRTLTLTDPIFKVAESRAGDYKHSFGACAHIMLEVYFELSNDGRNYHDMEERNKFSSTMLLQGQFLCDENHRTFENPEPEGAGKSVRVARPLAGQFKRTAAACEIPGWNNDAYLQGALALAMTAAYRAFRMYDLKRVMFVDHAHVDTAYIAMRPKDKRAPSITDLNFSGDNFGNYIRDATEEIKKLNGWKWENILRRAREEERKLRRNRTQPVDPVGMPVAREPTIPFHW</sequence>
<dbReference type="OrthoDB" id="2800649at2759"/>
<accession>M2P6L8</accession>
<dbReference type="HOGENOM" id="CLU_305222_0_0_1"/>
<gene>
    <name evidence="2" type="ORF">CERSUDRAFT_100839</name>
</gene>
<protein>
    <submittedName>
        <fullName evidence="2">Uncharacterized protein</fullName>
    </submittedName>
</protein>